<protein>
    <submittedName>
        <fullName evidence="1">Uncharacterized protein</fullName>
    </submittedName>
</protein>
<dbReference type="EMBL" id="CABDVU010000001">
    <property type="protein sequence ID" value="VTN14656.1"/>
    <property type="molecule type" value="Genomic_DNA"/>
</dbReference>
<reference evidence="1 2" key="1">
    <citation type="submission" date="2019-04" db="EMBL/GenBank/DDBJ databases">
        <authorList>
            <consortium name="Pathogen Informatics"/>
        </authorList>
    </citation>
    <scope>NUCLEOTIDE SEQUENCE [LARGE SCALE GENOMIC DNA]</scope>
    <source>
        <strain evidence="1 2">NCTC9185</strain>
    </source>
</reference>
<evidence type="ECO:0000313" key="2">
    <source>
        <dbReference type="Proteomes" id="UP000339249"/>
    </source>
</evidence>
<dbReference type="AlphaFoldDB" id="A0A4U9DAN5"/>
<organism evidence="1 2">
    <name type="scientific">Raoultella terrigena</name>
    <name type="common">Klebsiella terrigena</name>
    <dbReference type="NCBI Taxonomy" id="577"/>
    <lineage>
        <taxon>Bacteria</taxon>
        <taxon>Pseudomonadati</taxon>
        <taxon>Pseudomonadota</taxon>
        <taxon>Gammaproteobacteria</taxon>
        <taxon>Enterobacterales</taxon>
        <taxon>Enterobacteriaceae</taxon>
        <taxon>Klebsiella/Raoultella group</taxon>
        <taxon>Raoultella</taxon>
    </lineage>
</organism>
<evidence type="ECO:0000313" key="1">
    <source>
        <dbReference type="EMBL" id="VTN14656.1"/>
    </source>
</evidence>
<name>A0A4U9DAN5_RAOTE</name>
<sequence length="38" mass="4200">MKRSPDSEAMSKAQTIMNSWGYHKSNVSIGDTPVIFGQ</sequence>
<accession>A0A4U9DAN5</accession>
<gene>
    <name evidence="1" type="ORF">NCTC9185_06724</name>
</gene>
<proteinExistence type="predicted"/>
<dbReference type="Proteomes" id="UP000339249">
    <property type="component" value="Unassembled WGS sequence"/>
</dbReference>